<dbReference type="Proteomes" id="UP000032430">
    <property type="component" value="Plasmid II"/>
</dbReference>
<dbReference type="EMBL" id="LN614828">
    <property type="protein sequence ID" value="CEG59299.1"/>
    <property type="molecule type" value="Genomic_DNA"/>
</dbReference>
<keyword evidence="1" id="KW-0614">Plasmid</keyword>
<dbReference type="HOGENOM" id="CLU_3272160_0_0_6"/>
<geneLocation type="plasmid" evidence="2">
    <name>LLAP10_pA</name>
</geneLocation>
<reference evidence="2" key="1">
    <citation type="submission" date="2014-09" db="EMBL/GenBank/DDBJ databases">
        <authorList>
            <person name="Gomez-Valero L."/>
        </authorList>
    </citation>
    <scope>NUCLEOTIDE SEQUENCE [LARGE SCALE GENOMIC DNA]</scope>
    <source>
        <strain evidence="2">ATCC700992</strain>
        <plasmid evidence="2">LLAP10_pA</plasmid>
    </source>
</reference>
<name>A0A098G9Z2_9GAMM</name>
<gene>
    <name evidence="1" type="ORF">LFA_pA0201</name>
</gene>
<dbReference type="KEGG" id="lfa:LFA_pA0201"/>
<evidence type="ECO:0000313" key="1">
    <source>
        <dbReference type="EMBL" id="CEG59299.1"/>
    </source>
</evidence>
<sequence length="41" mass="4719">MHILWNDFSLSAILTKMTNVSIRFANVLDAECISRVHAQSW</sequence>
<evidence type="ECO:0000313" key="2">
    <source>
        <dbReference type="Proteomes" id="UP000032430"/>
    </source>
</evidence>
<organism evidence="1 2">
    <name type="scientific">Legionella fallonii LLAP-10</name>
    <dbReference type="NCBI Taxonomy" id="1212491"/>
    <lineage>
        <taxon>Bacteria</taxon>
        <taxon>Pseudomonadati</taxon>
        <taxon>Pseudomonadota</taxon>
        <taxon>Gammaproteobacteria</taxon>
        <taxon>Legionellales</taxon>
        <taxon>Legionellaceae</taxon>
        <taxon>Legionella</taxon>
    </lineage>
</organism>
<accession>A0A098G9Z2</accession>
<proteinExistence type="predicted"/>
<dbReference type="AlphaFoldDB" id="A0A098G9Z2"/>
<keyword evidence="2" id="KW-1185">Reference proteome</keyword>
<protein>
    <submittedName>
        <fullName evidence="1">Uncharacterized protein</fullName>
    </submittedName>
</protein>